<proteinExistence type="predicted"/>
<organism evidence="2 3">
    <name type="scientific">Cylicocyclus nassatus</name>
    <name type="common">Nematode worm</name>
    <dbReference type="NCBI Taxonomy" id="53992"/>
    <lineage>
        <taxon>Eukaryota</taxon>
        <taxon>Metazoa</taxon>
        <taxon>Ecdysozoa</taxon>
        <taxon>Nematoda</taxon>
        <taxon>Chromadorea</taxon>
        <taxon>Rhabditida</taxon>
        <taxon>Rhabditina</taxon>
        <taxon>Rhabditomorpha</taxon>
        <taxon>Strongyloidea</taxon>
        <taxon>Strongylidae</taxon>
        <taxon>Cylicocyclus</taxon>
    </lineage>
</organism>
<protein>
    <submittedName>
        <fullName evidence="2">Uncharacterized protein</fullName>
    </submittedName>
</protein>
<dbReference type="AlphaFoldDB" id="A0AA36DSB2"/>
<name>A0AA36DSB2_CYLNA</name>
<evidence type="ECO:0000313" key="2">
    <source>
        <dbReference type="EMBL" id="CAJ0591884.1"/>
    </source>
</evidence>
<accession>A0AA36DSB2</accession>
<feature type="signal peptide" evidence="1">
    <location>
        <begin position="1"/>
        <end position="21"/>
    </location>
</feature>
<evidence type="ECO:0000256" key="1">
    <source>
        <dbReference type="SAM" id="SignalP"/>
    </source>
</evidence>
<dbReference type="Proteomes" id="UP001176961">
    <property type="component" value="Unassembled WGS sequence"/>
</dbReference>
<comment type="caution">
    <text evidence="2">The sequence shown here is derived from an EMBL/GenBank/DDBJ whole genome shotgun (WGS) entry which is preliminary data.</text>
</comment>
<keyword evidence="1" id="KW-0732">Signal</keyword>
<feature type="chain" id="PRO_5041444458" evidence="1">
    <location>
        <begin position="22"/>
        <end position="307"/>
    </location>
</feature>
<sequence>MLCFDPVIITVFVLLFESTHAVFYATKMDAVSTTGLPRLSELNQRIFHENGFHGEVFGFAAKREEECGIVLLVYACPATATIVLATRLKNTHCHAVGETIHTPVEVLEPVTVVEIPKGLDPIIFETSKMAERVRMAQKYKDVSEIGHAAKESFERLEEDRTVRFLPPKIFEDGAQTRVKRCDARGEEPSTSYDHIEEDALERERIAVDVMEAESTPKSQAIQSFEASKAAKQGTSRTATPKTTTSTFYTRFGDEAFEGGPVETVFKTAPNVELMFSVMKWMIKHRNTIRRSTLCQRNKRKVNIDYYS</sequence>
<evidence type="ECO:0000313" key="3">
    <source>
        <dbReference type="Proteomes" id="UP001176961"/>
    </source>
</evidence>
<keyword evidence="3" id="KW-1185">Reference proteome</keyword>
<reference evidence="2" key="1">
    <citation type="submission" date="2023-07" db="EMBL/GenBank/DDBJ databases">
        <authorList>
            <consortium name="CYATHOMIX"/>
        </authorList>
    </citation>
    <scope>NUCLEOTIDE SEQUENCE</scope>
    <source>
        <strain evidence="2">N/A</strain>
    </source>
</reference>
<dbReference type="EMBL" id="CATQJL010000001">
    <property type="protein sequence ID" value="CAJ0591884.1"/>
    <property type="molecule type" value="Genomic_DNA"/>
</dbReference>
<gene>
    <name evidence="2" type="ORF">CYNAS_LOCUS3867</name>
</gene>